<proteinExistence type="predicted"/>
<reference evidence="2 3" key="1">
    <citation type="submission" date="2017-03" db="EMBL/GenBank/DDBJ databases">
        <title>Genome analysis of strain PAMC 26577.</title>
        <authorList>
            <person name="Oh H.-M."/>
            <person name="Yang J.-A."/>
        </authorList>
    </citation>
    <scope>NUCLEOTIDE SEQUENCE [LARGE SCALE GENOMIC DNA]</scope>
    <source>
        <strain evidence="2 3">PAMC 26577</strain>
    </source>
</reference>
<comment type="caution">
    <text evidence="2">The sequence shown here is derived from an EMBL/GenBank/DDBJ whole genome shotgun (WGS) entry which is preliminary data.</text>
</comment>
<evidence type="ECO:0000256" key="1">
    <source>
        <dbReference type="SAM" id="MobiDB-lite"/>
    </source>
</evidence>
<feature type="compositionally biased region" description="Pro residues" evidence="1">
    <location>
        <begin position="103"/>
        <end position="114"/>
    </location>
</feature>
<sequence>MGIDAMAKALPEFAPLSLKELRSLWKKYRGNEDIERLVLEVQFSRGVINEVDSYFKSIHQAWRQENLGELVALEKLRLLLVKQHLRQTVLAEIKPAPKGTKPSEPPEPEPALVD</sequence>
<dbReference type="EMBL" id="NBTZ01000078">
    <property type="protein sequence ID" value="OTP73197.1"/>
    <property type="molecule type" value="Genomic_DNA"/>
</dbReference>
<evidence type="ECO:0000313" key="2">
    <source>
        <dbReference type="EMBL" id="OTP73197.1"/>
    </source>
</evidence>
<evidence type="ECO:0000313" key="3">
    <source>
        <dbReference type="Proteomes" id="UP000195221"/>
    </source>
</evidence>
<accession>A0A242MPF2</accession>
<name>A0A242MPF2_CABSO</name>
<dbReference type="Proteomes" id="UP000195221">
    <property type="component" value="Unassembled WGS sequence"/>
</dbReference>
<feature type="region of interest" description="Disordered" evidence="1">
    <location>
        <begin position="92"/>
        <end position="114"/>
    </location>
</feature>
<gene>
    <name evidence="2" type="ORF">PAMC26577_18820</name>
</gene>
<organism evidence="2 3">
    <name type="scientific">Caballeronia sordidicola</name>
    <name type="common">Burkholderia sordidicola</name>
    <dbReference type="NCBI Taxonomy" id="196367"/>
    <lineage>
        <taxon>Bacteria</taxon>
        <taxon>Pseudomonadati</taxon>
        <taxon>Pseudomonadota</taxon>
        <taxon>Betaproteobacteria</taxon>
        <taxon>Burkholderiales</taxon>
        <taxon>Burkholderiaceae</taxon>
        <taxon>Caballeronia</taxon>
    </lineage>
</organism>
<dbReference type="AlphaFoldDB" id="A0A242MPF2"/>
<protein>
    <submittedName>
        <fullName evidence="2">Uncharacterized protein</fullName>
    </submittedName>
</protein>